<accession>A0A8W8MGG2</accession>
<keyword evidence="14 19" id="KW-0472">Membrane</keyword>
<evidence type="ECO:0000313" key="23">
    <source>
        <dbReference type="EnsemblMetazoa" id="G32838.1:cds"/>
    </source>
</evidence>
<evidence type="ECO:0000259" key="20">
    <source>
        <dbReference type="SMART" id="SM00187"/>
    </source>
</evidence>
<feature type="disulfide bond" evidence="17">
    <location>
        <begin position="487"/>
        <end position="523"/>
    </location>
</feature>
<keyword evidence="24" id="KW-1185">Reference proteome</keyword>
<feature type="disulfide bond" evidence="17">
    <location>
        <begin position="485"/>
        <end position="490"/>
    </location>
</feature>
<dbReference type="PIRSF" id="PIRSF002512">
    <property type="entry name" value="Integrin_B"/>
    <property type="match status" value="1"/>
</dbReference>
<dbReference type="SUPFAM" id="SSF69687">
    <property type="entry name" value="Integrin beta tail domain"/>
    <property type="match status" value="1"/>
</dbReference>
<protein>
    <recommendedName>
        <fullName evidence="18">Integrin beta</fullName>
    </recommendedName>
</protein>
<dbReference type="Gene3D" id="2.60.40.1510">
    <property type="entry name" value="ntegrin, alpha v. Chain A, domain 3"/>
    <property type="match status" value="1"/>
</dbReference>
<keyword evidence="13 18" id="KW-0401">Integrin</keyword>
<evidence type="ECO:0000256" key="18">
    <source>
        <dbReference type="RuleBase" id="RU000633"/>
    </source>
</evidence>
<keyword evidence="12 19" id="KW-1133">Transmembrane helix</keyword>
<dbReference type="GO" id="GO:0008305">
    <property type="term" value="C:integrin complex"/>
    <property type="evidence" value="ECO:0007669"/>
    <property type="project" value="TreeGrafter"/>
</dbReference>
<dbReference type="Pfam" id="PF00362">
    <property type="entry name" value="Integrin_beta"/>
    <property type="match status" value="1"/>
</dbReference>
<dbReference type="GO" id="GO:0007160">
    <property type="term" value="P:cell-matrix adhesion"/>
    <property type="evidence" value="ECO:0007669"/>
    <property type="project" value="TreeGrafter"/>
</dbReference>
<dbReference type="InterPro" id="IPR036349">
    <property type="entry name" value="Integrin_bsu_tail_dom_sf"/>
</dbReference>
<sequence>MNYVCLQNKDFSDGGSGLDPIQIKPQRIRIRLVPNSVRHYVMLHYKVARNFPLDLYFLHDPSKSMENLITSLTQLTNDIANEISNITTDFRFGLGTAMDKVISPFVRRDPKYLIYPCGTPHIYCDHPYSFLHRQSLTADTDVFKAALDKVNRTGNQDIVEGLFDGLMQVMVCGDKIGWRRKARRMVVYATDVNFHQAGDGRTAGILEPNDGLCHLDDRGYYTKAEIQDYPSVGQIIQKARENNINVIFVIGGKESTIMKSNYYDGLARHLPGNIHNASALSNDSKNILDIIRENYRKLREAVKLSTDGIPKELVLKIYSNCGTGGILEKTNMCEKLSFDTWVNFTVAFESKLTTCPSQRSFNMTIFPEGLDDRVQIEVEHQCDCDCQREPDAEPNSTICNRRGTYECGVCHCNKGWSGDSCECDERGTEAEACGTEMGICSNAGNCTCRECHCLEGYSGLKCECNDRTCPSHNGSLCGGHVHGNCSCGKCVCTSEYSGAACDCQRSEGTCMDNNRASTFNTICSDHGVCECGRCRCDQGFIGSLCDTCLACPDSCLEHFNCVECVGFRQGPLNDKMCKERCKNIEIVNILYDEESNFTENRKSCILRDTSGCFIYFNVYYTGIERSIQIKSRKHCHQKPVDSLKIGLGISGAIVLVGVTLIIIWKILSLVYDKVEYSKFETEIKDLIWEPGNPIYKDCTTTAQNPTSNYSRLINPENQNKYEGIGKTKIGVHEYKKLEEFERKESNIPETQNKHDKMKQTRVSSHEYLQIEEEMKEANHDTTDTPEKLKKYDKIDQSQADVHKYTKLDEAEEIELDIPDNYDEINEGQIAADHYMEISQI</sequence>
<feature type="disulfide bond" evidence="17">
    <location>
        <begin position="117"/>
        <end position="124"/>
    </location>
</feature>
<evidence type="ECO:0000256" key="12">
    <source>
        <dbReference type="ARBA" id="ARBA00022989"/>
    </source>
</evidence>
<evidence type="ECO:0000259" key="22">
    <source>
        <dbReference type="SMART" id="SM01242"/>
    </source>
</evidence>
<dbReference type="InterPro" id="IPR002369">
    <property type="entry name" value="Integrin_bsu_VWA"/>
</dbReference>
<evidence type="ECO:0000259" key="21">
    <source>
        <dbReference type="SMART" id="SM01241"/>
    </source>
</evidence>
<reference evidence="23" key="1">
    <citation type="submission" date="2022-08" db="UniProtKB">
        <authorList>
            <consortium name="EnsemblMetazoa"/>
        </authorList>
    </citation>
    <scope>IDENTIFICATION</scope>
    <source>
        <strain evidence="23">05x7-T-G4-1.051#20</strain>
    </source>
</reference>
<keyword evidence="15 17" id="KW-1015">Disulfide bond</keyword>
<dbReference type="InterPro" id="IPR015812">
    <property type="entry name" value="Integrin_bsu"/>
</dbReference>
<feature type="disulfide bond" evidence="17">
    <location>
        <begin position="492"/>
        <end position="501"/>
    </location>
</feature>
<dbReference type="GO" id="GO:0009986">
    <property type="term" value="C:cell surface"/>
    <property type="evidence" value="ECO:0007669"/>
    <property type="project" value="TreeGrafter"/>
</dbReference>
<keyword evidence="4" id="KW-0245">EGF-like domain</keyword>
<dbReference type="InterPro" id="IPR014836">
    <property type="entry name" value="Integrin_bsu_cyt_dom"/>
</dbReference>
<dbReference type="InterPro" id="IPR040622">
    <property type="entry name" value="EGF_integrin_1"/>
</dbReference>
<dbReference type="GO" id="GO:0046872">
    <property type="term" value="F:metal ion binding"/>
    <property type="evidence" value="ECO:0007669"/>
    <property type="project" value="UniProtKB-KW"/>
</dbReference>
<dbReference type="FunFam" id="2.10.25.10:FF:000075">
    <property type="entry name" value="Integrin beta"/>
    <property type="match status" value="1"/>
</dbReference>
<dbReference type="EnsemblMetazoa" id="G32838.1">
    <property type="protein sequence ID" value="G32838.1:cds"/>
    <property type="gene ID" value="G32838"/>
</dbReference>
<evidence type="ECO:0000256" key="15">
    <source>
        <dbReference type="ARBA" id="ARBA00023157"/>
    </source>
</evidence>
<dbReference type="SMART" id="SM00187">
    <property type="entry name" value="INB"/>
    <property type="match status" value="1"/>
</dbReference>
<feature type="disulfide bond" evidence="17">
    <location>
        <begin position="581"/>
        <end position="612"/>
    </location>
</feature>
<proteinExistence type="inferred from homology"/>
<dbReference type="PANTHER" id="PTHR10082">
    <property type="entry name" value="INTEGRIN BETA SUBUNIT"/>
    <property type="match status" value="1"/>
</dbReference>
<evidence type="ECO:0000256" key="13">
    <source>
        <dbReference type="ARBA" id="ARBA00023037"/>
    </source>
</evidence>
<feature type="disulfide bond" evidence="17">
    <location>
        <begin position="531"/>
        <end position="577"/>
    </location>
</feature>
<feature type="domain" description="Integrin beta subunit cytoplasmic" evidence="21">
    <location>
        <begin position="665"/>
        <end position="712"/>
    </location>
</feature>
<feature type="disulfide bond" evidence="17">
    <location>
        <begin position="172"/>
        <end position="213"/>
    </location>
</feature>
<keyword evidence="11 18" id="KW-0130">Cell adhesion</keyword>
<dbReference type="GO" id="GO:0033627">
    <property type="term" value="P:cell adhesion mediated by integrin"/>
    <property type="evidence" value="ECO:0007669"/>
    <property type="project" value="TreeGrafter"/>
</dbReference>
<feature type="domain" description="Integrin beta subunit VWA" evidence="20">
    <location>
        <begin position="5"/>
        <end position="384"/>
    </location>
</feature>
<keyword evidence="16" id="KW-0325">Glycoprotein</keyword>
<feature type="disulfide bond" evidence="17">
    <location>
        <begin position="407"/>
        <end position="440"/>
    </location>
</feature>
<dbReference type="SUPFAM" id="SSF69179">
    <property type="entry name" value="Integrin domains"/>
    <property type="match status" value="1"/>
</dbReference>
<dbReference type="InterPro" id="IPR012896">
    <property type="entry name" value="Integrin_bsu_tail"/>
</dbReference>
<evidence type="ECO:0000256" key="10">
    <source>
        <dbReference type="ARBA" id="ARBA00022842"/>
    </source>
</evidence>
<feature type="disulfide bond" evidence="17">
    <location>
        <begin position="446"/>
        <end position="451"/>
    </location>
</feature>
<evidence type="ECO:0000256" key="3">
    <source>
        <dbReference type="ARBA" id="ARBA00022475"/>
    </source>
</evidence>
<feature type="domain" description="Integrin beta subunit tail" evidence="22">
    <location>
        <begin position="555"/>
        <end position="640"/>
    </location>
</feature>
<feature type="disulfide bond" evidence="17">
    <location>
        <begin position="321"/>
        <end position="333"/>
    </location>
</feature>
<feature type="disulfide bond" evidence="17">
    <location>
        <begin position="448"/>
        <end position="477"/>
    </location>
</feature>
<keyword evidence="8" id="KW-0677">Repeat</keyword>
<feature type="disulfide bond" evidence="17">
    <location>
        <begin position="561"/>
        <end position="635"/>
    </location>
</feature>
<dbReference type="Proteomes" id="UP000005408">
    <property type="component" value="Unassembled WGS sequence"/>
</dbReference>
<evidence type="ECO:0000256" key="16">
    <source>
        <dbReference type="ARBA" id="ARBA00023180"/>
    </source>
</evidence>
<dbReference type="InterPro" id="IPR032695">
    <property type="entry name" value="Integrin_dom_sf"/>
</dbReference>
<keyword evidence="7" id="KW-0732">Signal</keyword>
<dbReference type="SUPFAM" id="SSF57196">
    <property type="entry name" value="EGF/Laminin"/>
    <property type="match status" value="2"/>
</dbReference>
<dbReference type="PANTHER" id="PTHR10082:SF60">
    <property type="entry name" value="INTEGRIN BETA-PS"/>
    <property type="match status" value="1"/>
</dbReference>
<evidence type="ECO:0000256" key="7">
    <source>
        <dbReference type="ARBA" id="ARBA00022729"/>
    </source>
</evidence>
<evidence type="ECO:0000256" key="19">
    <source>
        <dbReference type="SAM" id="Phobius"/>
    </source>
</evidence>
<keyword evidence="6" id="KW-0479">Metal-binding</keyword>
<feature type="disulfide bond" evidence="17">
    <location>
        <begin position="412"/>
        <end position="421"/>
    </location>
</feature>
<evidence type="ECO:0000313" key="24">
    <source>
        <dbReference type="Proteomes" id="UP000005408"/>
    </source>
</evidence>
<feature type="disulfide bond" evidence="17">
    <location>
        <begin position="548"/>
        <end position="551"/>
    </location>
</feature>
<dbReference type="Pfam" id="PF18372">
    <property type="entry name" value="I-EGF_1"/>
    <property type="match status" value="1"/>
</dbReference>
<feature type="disulfide bond" evidence="17">
    <location>
        <begin position="382"/>
        <end position="386"/>
    </location>
</feature>
<feature type="disulfide bond" evidence="17">
    <location>
        <begin position="464"/>
        <end position="469"/>
    </location>
</feature>
<keyword evidence="9" id="KW-0106">Calcium</keyword>
<dbReference type="SMART" id="SM01242">
    <property type="entry name" value="Integrin_B_tail"/>
    <property type="match status" value="1"/>
</dbReference>
<keyword evidence="5 18" id="KW-0812">Transmembrane</keyword>
<dbReference type="GO" id="GO:0005925">
    <property type="term" value="C:focal adhesion"/>
    <property type="evidence" value="ECO:0007669"/>
    <property type="project" value="TreeGrafter"/>
</dbReference>
<evidence type="ECO:0000256" key="5">
    <source>
        <dbReference type="ARBA" id="ARBA00022692"/>
    </source>
</evidence>
<feature type="disulfide bond" evidence="17">
    <location>
        <begin position="536"/>
        <end position="545"/>
    </location>
</feature>
<evidence type="ECO:0000256" key="2">
    <source>
        <dbReference type="ARBA" id="ARBA00007449"/>
    </source>
</evidence>
<evidence type="ECO:0000256" key="14">
    <source>
        <dbReference type="ARBA" id="ARBA00023136"/>
    </source>
</evidence>
<evidence type="ECO:0000256" key="1">
    <source>
        <dbReference type="ARBA" id="ARBA00004251"/>
    </source>
</evidence>
<dbReference type="AlphaFoldDB" id="A0A8W8MGG2"/>
<dbReference type="Gene3D" id="1.20.5.100">
    <property type="entry name" value="Cytochrome c1, transmembrane anchor, C-terminal"/>
    <property type="match status" value="1"/>
</dbReference>
<evidence type="ECO:0000256" key="4">
    <source>
        <dbReference type="ARBA" id="ARBA00022536"/>
    </source>
</evidence>
<evidence type="ECO:0000256" key="6">
    <source>
        <dbReference type="ARBA" id="ARBA00022723"/>
    </source>
</evidence>
<evidence type="ECO:0000256" key="8">
    <source>
        <dbReference type="ARBA" id="ARBA00022737"/>
    </source>
</evidence>
<keyword evidence="3" id="KW-1003">Cell membrane</keyword>
<comment type="subcellular location">
    <subcellularLocation>
        <location evidence="1 18">Cell membrane</location>
        <topology evidence="1 18">Single-pass type I membrane protein</topology>
    </subcellularLocation>
</comment>
<comment type="similarity">
    <text evidence="2 18">Belongs to the integrin beta chain family.</text>
</comment>
<dbReference type="GO" id="GO:0005178">
    <property type="term" value="F:integrin binding"/>
    <property type="evidence" value="ECO:0007669"/>
    <property type="project" value="TreeGrafter"/>
</dbReference>
<feature type="disulfide bond" evidence="17">
    <location>
        <begin position="555"/>
        <end position="564"/>
    </location>
</feature>
<name>A0A8W8MGG2_MAGGI</name>
<feature type="disulfide bond" evidence="17">
    <location>
        <begin position="423"/>
        <end position="433"/>
    </location>
</feature>
<dbReference type="SMART" id="SM01241">
    <property type="entry name" value="Integrin_b_cyt"/>
    <property type="match status" value="1"/>
</dbReference>
<evidence type="ECO:0000256" key="9">
    <source>
        <dbReference type="ARBA" id="ARBA00022837"/>
    </source>
</evidence>
<feature type="disulfide bond" evidence="17">
    <location>
        <begin position="503"/>
        <end position="510"/>
    </location>
</feature>
<dbReference type="GO" id="GO:0007229">
    <property type="term" value="P:integrin-mediated signaling pathway"/>
    <property type="evidence" value="ECO:0007669"/>
    <property type="project" value="UniProtKB-KW"/>
</dbReference>
<dbReference type="Gene3D" id="2.10.25.10">
    <property type="entry name" value="Laminin"/>
    <property type="match status" value="3"/>
</dbReference>
<keyword evidence="10" id="KW-0460">Magnesium</keyword>
<evidence type="ECO:0000256" key="17">
    <source>
        <dbReference type="PIRSR" id="PIRSR002512-1"/>
    </source>
</evidence>
<organism evidence="23 24">
    <name type="scientific">Magallana gigas</name>
    <name type="common">Pacific oyster</name>
    <name type="synonym">Crassostrea gigas</name>
    <dbReference type="NCBI Taxonomy" id="29159"/>
    <lineage>
        <taxon>Eukaryota</taxon>
        <taxon>Metazoa</taxon>
        <taxon>Spiralia</taxon>
        <taxon>Lophotrochozoa</taxon>
        <taxon>Mollusca</taxon>
        <taxon>Bivalvia</taxon>
        <taxon>Autobranchia</taxon>
        <taxon>Pteriomorphia</taxon>
        <taxon>Ostreida</taxon>
        <taxon>Ostreoidea</taxon>
        <taxon>Ostreidae</taxon>
        <taxon>Magallana</taxon>
    </lineage>
</organism>
<dbReference type="FunFam" id="2.10.25.10:FF:000036">
    <property type="entry name" value="Integrin beta"/>
    <property type="match status" value="1"/>
</dbReference>
<dbReference type="PRINTS" id="PR01186">
    <property type="entry name" value="INTEGRINB"/>
</dbReference>
<feature type="transmembrane region" description="Helical" evidence="19">
    <location>
        <begin position="645"/>
        <end position="667"/>
    </location>
</feature>
<dbReference type="GO" id="GO:0098609">
    <property type="term" value="P:cell-cell adhesion"/>
    <property type="evidence" value="ECO:0007669"/>
    <property type="project" value="TreeGrafter"/>
</dbReference>
<evidence type="ECO:0000256" key="11">
    <source>
        <dbReference type="ARBA" id="ARBA00022889"/>
    </source>
</evidence>
<dbReference type="Pfam" id="PF08725">
    <property type="entry name" value="Integrin_b_cyt"/>
    <property type="match status" value="1"/>
</dbReference>
<dbReference type="Gene3D" id="3.40.50.410">
    <property type="entry name" value="von Willebrand factor, type A domain"/>
    <property type="match status" value="1"/>
</dbReference>
<feature type="disulfide bond" evidence="17">
    <location>
        <begin position="529"/>
        <end position="534"/>
    </location>
</feature>
<feature type="disulfide bond" evidence="17">
    <location>
        <begin position="453"/>
        <end position="462"/>
    </location>
</feature>
<dbReference type="InterPro" id="IPR036465">
    <property type="entry name" value="vWFA_dom_sf"/>
</dbReference>
<dbReference type="GO" id="GO:0016477">
    <property type="term" value="P:cell migration"/>
    <property type="evidence" value="ECO:0007669"/>
    <property type="project" value="TreeGrafter"/>
</dbReference>
<dbReference type="SUPFAM" id="SSF53300">
    <property type="entry name" value="vWA-like"/>
    <property type="match status" value="1"/>
</dbReference>